<evidence type="ECO:0000313" key="10">
    <source>
        <dbReference type="EMBL" id="AKT73991.1"/>
    </source>
</evidence>
<dbReference type="PANTHER" id="PTHR11758">
    <property type="entry name" value="40S RIBOSOMAL PROTEIN S15A"/>
    <property type="match status" value="1"/>
</dbReference>
<comment type="subunit">
    <text evidence="3 7">Part of the 30S ribosomal subunit.</text>
</comment>
<dbReference type="EMBL" id="KP462884">
    <property type="protein sequence ID" value="AKT73991.1"/>
    <property type="molecule type" value="Genomic_DNA"/>
</dbReference>
<evidence type="ECO:0000256" key="7">
    <source>
        <dbReference type="HAMAP-Rule" id="MF_01302"/>
    </source>
</evidence>
<keyword evidence="9" id="KW-1133">Transmembrane helix</keyword>
<dbReference type="GO" id="GO:0019843">
    <property type="term" value="F:rRNA binding"/>
    <property type="evidence" value="ECO:0007669"/>
    <property type="project" value="UniProtKB-UniRule"/>
</dbReference>
<keyword evidence="7" id="KW-0699">rRNA-binding</keyword>
<geneLocation type="chloroplast" evidence="10"/>
<dbReference type="Gene3D" id="3.30.1490.10">
    <property type="match status" value="1"/>
</dbReference>
<dbReference type="GO" id="GO:0003735">
    <property type="term" value="F:structural constituent of ribosome"/>
    <property type="evidence" value="ECO:0007669"/>
    <property type="project" value="InterPro"/>
</dbReference>
<proteinExistence type="inferred from homology"/>
<dbReference type="FunFam" id="3.30.1490.10:FF:000001">
    <property type="entry name" value="30S ribosomal protein S8"/>
    <property type="match status" value="1"/>
</dbReference>
<organism evidence="10">
    <name type="scientific">Arachnitis uniflora</name>
    <dbReference type="NCBI Taxonomy" id="191246"/>
    <lineage>
        <taxon>Eukaryota</taxon>
        <taxon>Viridiplantae</taxon>
        <taxon>Streptophyta</taxon>
        <taxon>Embryophyta</taxon>
        <taxon>Tracheophyta</taxon>
        <taxon>Spermatophyta</taxon>
        <taxon>Magnoliopsida</taxon>
        <taxon>Liliopsida</taxon>
        <taxon>Liliales</taxon>
        <taxon>Corsiaceae</taxon>
        <taxon>Arachnitis</taxon>
    </lineage>
</organism>
<keyword evidence="10" id="KW-0150">Chloroplast</keyword>
<dbReference type="HAMAP" id="MF_01302_B">
    <property type="entry name" value="Ribosomal_uS8_B"/>
    <property type="match status" value="1"/>
</dbReference>
<name>A0A0K1H2K9_9LILI</name>
<keyword evidence="9" id="KW-0812">Transmembrane</keyword>
<evidence type="ECO:0000256" key="2">
    <source>
        <dbReference type="ARBA" id="ARBA00006471"/>
    </source>
</evidence>
<comment type="function">
    <text evidence="1 7">One of the primary rRNA binding proteins, it binds directly to 16S rRNA central domain where it helps coordinate assembly of the platform of the 30S subunit.</text>
</comment>
<dbReference type="GO" id="GO:1990904">
    <property type="term" value="C:ribonucleoprotein complex"/>
    <property type="evidence" value="ECO:0007669"/>
    <property type="project" value="UniProtKB-KW"/>
</dbReference>
<dbReference type="InterPro" id="IPR035987">
    <property type="entry name" value="Ribosomal_uS8_sf"/>
</dbReference>
<dbReference type="PROSITE" id="PS00053">
    <property type="entry name" value="RIBOSOMAL_S8"/>
    <property type="match status" value="1"/>
</dbReference>
<dbReference type="InterPro" id="IPR000630">
    <property type="entry name" value="Ribosomal_uS8"/>
</dbReference>
<dbReference type="SUPFAM" id="SSF56047">
    <property type="entry name" value="Ribosomal protein S8"/>
    <property type="match status" value="1"/>
</dbReference>
<evidence type="ECO:0000256" key="3">
    <source>
        <dbReference type="ARBA" id="ARBA00011458"/>
    </source>
</evidence>
<dbReference type="Pfam" id="PF00410">
    <property type="entry name" value="Ribosomal_S8"/>
    <property type="match status" value="1"/>
</dbReference>
<evidence type="ECO:0000256" key="8">
    <source>
        <dbReference type="RuleBase" id="RU003660"/>
    </source>
</evidence>
<dbReference type="GO" id="GO:0005840">
    <property type="term" value="C:ribosome"/>
    <property type="evidence" value="ECO:0007669"/>
    <property type="project" value="UniProtKB-KW"/>
</dbReference>
<accession>A0A0K1H2K9</accession>
<evidence type="ECO:0000256" key="5">
    <source>
        <dbReference type="ARBA" id="ARBA00023274"/>
    </source>
</evidence>
<keyword evidence="7" id="KW-0694">RNA-binding</keyword>
<evidence type="ECO:0000256" key="9">
    <source>
        <dbReference type="SAM" id="Phobius"/>
    </source>
</evidence>
<dbReference type="GO" id="GO:0006412">
    <property type="term" value="P:translation"/>
    <property type="evidence" value="ECO:0007669"/>
    <property type="project" value="UniProtKB-UniRule"/>
</dbReference>
<comment type="subcellular location">
    <subcellularLocation>
        <location evidence="7">Plastid</location>
        <location evidence="7">Chloroplast</location>
    </subcellularLocation>
</comment>
<gene>
    <name evidence="7 10" type="primary">rps8</name>
</gene>
<evidence type="ECO:0000256" key="6">
    <source>
        <dbReference type="ARBA" id="ARBA00035153"/>
    </source>
</evidence>
<comment type="similarity">
    <text evidence="2 7 8">Belongs to the universal ribosomal protein uS8 family.</text>
</comment>
<dbReference type="Gene3D" id="3.30.1370.30">
    <property type="match status" value="1"/>
</dbReference>
<reference evidence="10" key="1">
    <citation type="journal article" date="2015" name="J. Biogeogr.">
        <title>Ancient Gondwana break-up explains the distribution of the mycoheterotrophic family Corsiaceae (Liliales).</title>
        <authorList>
            <person name="Mennes C."/>
            <person name="Lam V.K.Y."/>
            <person name="Rudall P.J."/>
            <person name="Lyon S.P."/>
            <person name="Graham S.W."/>
            <person name="Smets E.F."/>
            <person name="Merckx V.S.F.T."/>
        </authorList>
    </citation>
    <scope>NUCLEOTIDE SEQUENCE</scope>
</reference>
<keyword evidence="10" id="KW-0934">Plastid</keyword>
<evidence type="ECO:0000256" key="1">
    <source>
        <dbReference type="ARBA" id="ARBA00002569"/>
    </source>
</evidence>
<evidence type="ECO:0000256" key="4">
    <source>
        <dbReference type="ARBA" id="ARBA00022980"/>
    </source>
</evidence>
<feature type="transmembrane region" description="Helical" evidence="9">
    <location>
        <begin position="94"/>
        <end position="113"/>
    </location>
</feature>
<dbReference type="AlphaFoldDB" id="A0A0K1H2K9"/>
<dbReference type="InterPro" id="IPR047863">
    <property type="entry name" value="Ribosomal_uS8_CS"/>
</dbReference>
<keyword evidence="4 7" id="KW-0689">Ribosomal protein</keyword>
<sequence>MTKYTVANLIISIQNADMNKKGIVRIISTKINESITKILIREGFIESIRKHKENNKDFLVLSLRHRRVIKSIYRITFKSISRPSLRIYYKYYKIPKILGGIGIIILSTSLGIITDREARIKRVGGLILCYIW</sequence>
<keyword evidence="9" id="KW-0472">Membrane</keyword>
<keyword evidence="5 7" id="KW-0687">Ribonucleoprotein</keyword>
<dbReference type="GO" id="GO:0009507">
    <property type="term" value="C:chloroplast"/>
    <property type="evidence" value="ECO:0007669"/>
    <property type="project" value="UniProtKB-SubCell"/>
</dbReference>
<protein>
    <recommendedName>
        <fullName evidence="6 7">Small ribosomal subunit protein uS8c</fullName>
    </recommendedName>
</protein>